<evidence type="ECO:0000256" key="5">
    <source>
        <dbReference type="SAM" id="Phobius"/>
    </source>
</evidence>
<evidence type="ECO:0000256" key="1">
    <source>
        <dbReference type="ARBA" id="ARBA00004141"/>
    </source>
</evidence>
<keyword evidence="2 5" id="KW-0812">Transmembrane</keyword>
<dbReference type="EMBL" id="JABAIL010000002">
    <property type="protein sequence ID" value="NLR90965.1"/>
    <property type="molecule type" value="Genomic_DNA"/>
</dbReference>
<dbReference type="InterPro" id="IPR056739">
    <property type="entry name" value="NfeD_membrane"/>
</dbReference>
<evidence type="ECO:0000259" key="8">
    <source>
        <dbReference type="Pfam" id="PF24961"/>
    </source>
</evidence>
<keyword evidence="4 5" id="KW-0472">Membrane</keyword>
<organism evidence="10 11">
    <name type="scientific">Flammeovirga agarivorans</name>
    <dbReference type="NCBI Taxonomy" id="2726742"/>
    <lineage>
        <taxon>Bacteria</taxon>
        <taxon>Pseudomonadati</taxon>
        <taxon>Bacteroidota</taxon>
        <taxon>Cytophagia</taxon>
        <taxon>Cytophagales</taxon>
        <taxon>Flammeovirgaceae</taxon>
        <taxon>Flammeovirga</taxon>
    </lineage>
</organism>
<feature type="domain" description="NfeD-like C-terminal" evidence="7">
    <location>
        <begin position="392"/>
        <end position="445"/>
    </location>
</feature>
<feature type="signal peptide" evidence="6">
    <location>
        <begin position="1"/>
        <end position="23"/>
    </location>
</feature>
<feature type="transmembrane region" description="Helical" evidence="5">
    <location>
        <begin position="305"/>
        <end position="323"/>
    </location>
</feature>
<dbReference type="Gene3D" id="3.90.226.10">
    <property type="entry name" value="2-enoyl-CoA Hydratase, Chain A, domain 1"/>
    <property type="match status" value="1"/>
</dbReference>
<protein>
    <submittedName>
        <fullName evidence="10">Nodulation protein NfeD</fullName>
    </submittedName>
</protein>
<dbReference type="Pfam" id="PF25145">
    <property type="entry name" value="NfeD1b_N"/>
    <property type="match status" value="1"/>
</dbReference>
<feature type="domain" description="NfeD1b N-terminal" evidence="9">
    <location>
        <begin position="29"/>
        <end position="213"/>
    </location>
</feature>
<dbReference type="SUPFAM" id="SSF52096">
    <property type="entry name" value="ClpP/crotonase"/>
    <property type="match status" value="1"/>
</dbReference>
<evidence type="ECO:0000256" key="2">
    <source>
        <dbReference type="ARBA" id="ARBA00022692"/>
    </source>
</evidence>
<dbReference type="InterPro" id="IPR052165">
    <property type="entry name" value="Membrane_assoc_protease"/>
</dbReference>
<feature type="transmembrane region" description="Helical" evidence="5">
    <location>
        <begin position="338"/>
        <end position="360"/>
    </location>
</feature>
<evidence type="ECO:0000313" key="10">
    <source>
        <dbReference type="EMBL" id="NLR90965.1"/>
    </source>
</evidence>
<dbReference type="AlphaFoldDB" id="A0A7X8XVD8"/>
<accession>A0A7X8XVD8</accession>
<feature type="transmembrane region" description="Helical" evidence="5">
    <location>
        <begin position="254"/>
        <end position="274"/>
    </location>
</feature>
<sequence length="448" mass="48410">MKTFIKSSLNWLLLMCVFYPVMAENVPVVFEFPIREDIDPRSSRKVSLALEEATKNKADYVIINMNTYGGAVNDADKIRQLILDYPQPVYVFINKNAASAGALISIACDSIYMESGSNIGAATVVMGGSGEAAPDKYQSYMRSMMRSTAETNGRNPQIAEAMVDQDLVVEGISEEGEVITFTVAEALEHGFCEAEVTGIPEIMERNGISNYELVEYSPSSVENIISIFLNPAVSSILILIILGGIYFELQSPGIGFPIAAAITAGILYLVPYYLSGMAANWELIVIGIGFLLILLEVFVVPGFGITGISGITFMIFGLTLVMLDNDFLDFTFVAPERIMTSLISVLAAVFIGGIGVFAFAHKIVDSPTFAKVGLSEKMDSDQGYSADFLGTSYIGQTGTAHTVLRPSGKVKIEDNYYDATTEGGFISKGTAVEVIEQNGSSLKVRELV</sequence>
<feature type="domain" description="NfeD integral membrane" evidence="8">
    <location>
        <begin position="233"/>
        <end position="359"/>
    </location>
</feature>
<dbReference type="InterPro" id="IPR002810">
    <property type="entry name" value="NfeD-like_C"/>
</dbReference>
<keyword evidence="11" id="KW-1185">Reference proteome</keyword>
<dbReference type="CDD" id="cd07021">
    <property type="entry name" value="Clp_protease_NfeD_like"/>
    <property type="match status" value="1"/>
</dbReference>
<keyword evidence="3 5" id="KW-1133">Transmembrane helix</keyword>
<comment type="subcellular location">
    <subcellularLocation>
        <location evidence="1">Membrane</location>
        <topology evidence="1">Multi-pass membrane protein</topology>
    </subcellularLocation>
</comment>
<evidence type="ECO:0000259" key="7">
    <source>
        <dbReference type="Pfam" id="PF01957"/>
    </source>
</evidence>
<feature type="transmembrane region" description="Helical" evidence="5">
    <location>
        <begin position="280"/>
        <end position="298"/>
    </location>
</feature>
<reference evidence="10 11" key="1">
    <citation type="submission" date="2020-04" db="EMBL/GenBank/DDBJ databases">
        <title>Flammeovirga sp. SR4, a novel species isolated from seawater.</title>
        <authorList>
            <person name="Wang X."/>
        </authorList>
    </citation>
    <scope>NUCLEOTIDE SEQUENCE [LARGE SCALE GENOMIC DNA]</scope>
    <source>
        <strain evidence="10 11">SR4</strain>
    </source>
</reference>
<proteinExistence type="predicted"/>
<dbReference type="InterPro" id="IPR029045">
    <property type="entry name" value="ClpP/crotonase-like_dom_sf"/>
</dbReference>
<name>A0A7X8XVD8_9BACT</name>
<dbReference type="InterPro" id="IPR056738">
    <property type="entry name" value="NfeD1b_N"/>
</dbReference>
<dbReference type="PANTHER" id="PTHR33507:SF3">
    <property type="entry name" value="INNER MEMBRANE PROTEIN YBBJ"/>
    <property type="match status" value="1"/>
</dbReference>
<evidence type="ECO:0000256" key="3">
    <source>
        <dbReference type="ARBA" id="ARBA00022989"/>
    </source>
</evidence>
<dbReference type="Pfam" id="PF01957">
    <property type="entry name" value="NfeD"/>
    <property type="match status" value="1"/>
</dbReference>
<gene>
    <name evidence="10" type="ORF">HGP29_07090</name>
</gene>
<feature type="transmembrane region" description="Helical" evidence="5">
    <location>
        <begin position="227"/>
        <end position="247"/>
    </location>
</feature>
<dbReference type="PANTHER" id="PTHR33507">
    <property type="entry name" value="INNER MEMBRANE PROTEIN YBBJ"/>
    <property type="match status" value="1"/>
</dbReference>
<evidence type="ECO:0000259" key="9">
    <source>
        <dbReference type="Pfam" id="PF25145"/>
    </source>
</evidence>
<evidence type="ECO:0000256" key="6">
    <source>
        <dbReference type="SAM" id="SignalP"/>
    </source>
</evidence>
<evidence type="ECO:0000313" key="11">
    <source>
        <dbReference type="Proteomes" id="UP000585050"/>
    </source>
</evidence>
<dbReference type="Gene3D" id="2.40.50.140">
    <property type="entry name" value="Nucleic acid-binding proteins"/>
    <property type="match status" value="1"/>
</dbReference>
<comment type="caution">
    <text evidence="10">The sequence shown here is derived from an EMBL/GenBank/DDBJ whole genome shotgun (WGS) entry which is preliminary data.</text>
</comment>
<dbReference type="GO" id="GO:0005886">
    <property type="term" value="C:plasma membrane"/>
    <property type="evidence" value="ECO:0007669"/>
    <property type="project" value="TreeGrafter"/>
</dbReference>
<dbReference type="Proteomes" id="UP000585050">
    <property type="component" value="Unassembled WGS sequence"/>
</dbReference>
<dbReference type="RefSeq" id="WP_168881671.1">
    <property type="nucleotide sequence ID" value="NZ_JABAIL010000002.1"/>
</dbReference>
<keyword evidence="6" id="KW-0732">Signal</keyword>
<feature type="chain" id="PRO_5030776929" evidence="6">
    <location>
        <begin position="24"/>
        <end position="448"/>
    </location>
</feature>
<dbReference type="Pfam" id="PF24961">
    <property type="entry name" value="NfeD_membrane"/>
    <property type="match status" value="1"/>
</dbReference>
<dbReference type="SUPFAM" id="SSF141322">
    <property type="entry name" value="NfeD domain-like"/>
    <property type="match status" value="1"/>
</dbReference>
<evidence type="ECO:0000256" key="4">
    <source>
        <dbReference type="ARBA" id="ARBA00023136"/>
    </source>
</evidence>
<dbReference type="InterPro" id="IPR012340">
    <property type="entry name" value="NA-bd_OB-fold"/>
</dbReference>